<sequence length="67" mass="7958">MRYVSSYRKPIQERCFPKRHGDGSQREEEIDRGDAARSQHRPLHRPLLAALVLSRYRPFPHGRQLPH</sequence>
<evidence type="ECO:0000256" key="1">
    <source>
        <dbReference type="SAM" id="MobiDB-lite"/>
    </source>
</evidence>
<name>A0AAV7QDF3_PLEWA</name>
<feature type="compositionally biased region" description="Basic and acidic residues" evidence="1">
    <location>
        <begin position="10"/>
        <end position="37"/>
    </location>
</feature>
<reference evidence="2" key="1">
    <citation type="journal article" date="2022" name="bioRxiv">
        <title>Sequencing and chromosome-scale assembly of the giantPleurodeles waltlgenome.</title>
        <authorList>
            <person name="Brown T."/>
            <person name="Elewa A."/>
            <person name="Iarovenko S."/>
            <person name="Subramanian E."/>
            <person name="Araus A.J."/>
            <person name="Petzold A."/>
            <person name="Susuki M."/>
            <person name="Suzuki K.-i.T."/>
            <person name="Hayashi T."/>
            <person name="Toyoda A."/>
            <person name="Oliveira C."/>
            <person name="Osipova E."/>
            <person name="Leigh N.D."/>
            <person name="Simon A."/>
            <person name="Yun M.H."/>
        </authorList>
    </citation>
    <scope>NUCLEOTIDE SEQUENCE</scope>
    <source>
        <strain evidence="2">20211129_DDA</strain>
        <tissue evidence="2">Liver</tissue>
    </source>
</reference>
<dbReference type="AlphaFoldDB" id="A0AAV7QDF3"/>
<evidence type="ECO:0000313" key="3">
    <source>
        <dbReference type="Proteomes" id="UP001066276"/>
    </source>
</evidence>
<organism evidence="2 3">
    <name type="scientific">Pleurodeles waltl</name>
    <name type="common">Iberian ribbed newt</name>
    <dbReference type="NCBI Taxonomy" id="8319"/>
    <lineage>
        <taxon>Eukaryota</taxon>
        <taxon>Metazoa</taxon>
        <taxon>Chordata</taxon>
        <taxon>Craniata</taxon>
        <taxon>Vertebrata</taxon>
        <taxon>Euteleostomi</taxon>
        <taxon>Amphibia</taxon>
        <taxon>Batrachia</taxon>
        <taxon>Caudata</taxon>
        <taxon>Salamandroidea</taxon>
        <taxon>Salamandridae</taxon>
        <taxon>Pleurodelinae</taxon>
        <taxon>Pleurodeles</taxon>
    </lineage>
</organism>
<accession>A0AAV7QDF3</accession>
<protein>
    <submittedName>
        <fullName evidence="2">Uncharacterized protein</fullName>
    </submittedName>
</protein>
<keyword evidence="3" id="KW-1185">Reference proteome</keyword>
<dbReference type="EMBL" id="JANPWB010000010">
    <property type="protein sequence ID" value="KAJ1138567.1"/>
    <property type="molecule type" value="Genomic_DNA"/>
</dbReference>
<gene>
    <name evidence="2" type="ORF">NDU88_004948</name>
</gene>
<evidence type="ECO:0000313" key="2">
    <source>
        <dbReference type="EMBL" id="KAJ1138567.1"/>
    </source>
</evidence>
<proteinExistence type="predicted"/>
<dbReference type="Proteomes" id="UP001066276">
    <property type="component" value="Chromosome 6"/>
</dbReference>
<comment type="caution">
    <text evidence="2">The sequence shown here is derived from an EMBL/GenBank/DDBJ whole genome shotgun (WGS) entry which is preliminary data.</text>
</comment>
<feature type="region of interest" description="Disordered" evidence="1">
    <location>
        <begin position="1"/>
        <end position="44"/>
    </location>
</feature>